<evidence type="ECO:0000313" key="5">
    <source>
        <dbReference type="Proteomes" id="UP000248168"/>
    </source>
</evidence>
<dbReference type="Pfam" id="PF13485">
    <property type="entry name" value="Peptidase_MA_2"/>
    <property type="match status" value="1"/>
</dbReference>
<dbReference type="EMBL" id="OUNR01000021">
    <property type="protein sequence ID" value="SPP66687.1"/>
    <property type="molecule type" value="Genomic_DNA"/>
</dbReference>
<keyword evidence="2" id="KW-0812">Transmembrane</keyword>
<evidence type="ECO:0000313" key="4">
    <source>
        <dbReference type="EMBL" id="SPP66687.1"/>
    </source>
</evidence>
<sequence>MYRRNIQHVLIPLAVGLILFLAYQLYFKALWVTVPVPPAPAEATGKPTASHTAGLLAEPPPTDEEIKQVRGIDSTIVPATDSRQLLETIRDDIEKKQLPAAEQRLKNLAPSILADAKAKPYVAILWNNLGLEQERIDGTKVSVKAFKQAAALDDTNPIIQLNLAHAYWELRDPALNQDFLAGLITLAPNEPFPHLAMADLLYEQDRLPEATTHLTQATERAGKDPRVQSYLATVTEKVRHTGAVESRMNARSSSHFLVKYDGAEDQHTWATVLEILEEAYREIGQRLGHFPAKPIVVVLHTKDTFQTATGSPAWADGLYDPTLGRIQIPTQGATTDTKWLTHVLRHEYVHALLHDRLEGQIGSLPVWLNEGLAMQLAGDPWPDLDQAMPNGGSVLHLRYLEGGWGQMPHDVATLAYLEANSATHYLIDRFGMSRVVDLLDAFKGKATVATALQDKIFLTYDQFHQQWLDTFLQKRG</sequence>
<evidence type="ECO:0000259" key="3">
    <source>
        <dbReference type="Pfam" id="PF13485"/>
    </source>
</evidence>
<dbReference type="Proteomes" id="UP000248168">
    <property type="component" value="Unassembled WGS sequence"/>
</dbReference>
<gene>
    <name evidence="4" type="ORF">NITLEN_80115</name>
</gene>
<dbReference type="InterPro" id="IPR039568">
    <property type="entry name" value="Peptidase_MA-like_dom"/>
</dbReference>
<keyword evidence="2" id="KW-1133">Transmembrane helix</keyword>
<proteinExistence type="predicted"/>
<dbReference type="AlphaFoldDB" id="A0A330LHJ8"/>
<reference evidence="5" key="1">
    <citation type="submission" date="2018-04" db="EMBL/GenBank/DDBJ databases">
        <authorList>
            <person name="Lucker S."/>
            <person name="Sakoula D."/>
        </authorList>
    </citation>
    <scope>NUCLEOTIDE SEQUENCE [LARGE SCALE GENOMIC DNA]</scope>
</reference>
<dbReference type="OrthoDB" id="9787613at2"/>
<dbReference type="InterPro" id="IPR011990">
    <property type="entry name" value="TPR-like_helical_dom_sf"/>
</dbReference>
<dbReference type="InParanoid" id="A0A330LHJ8"/>
<feature type="domain" description="Peptidase MA-like" evidence="3">
    <location>
        <begin position="288"/>
        <end position="467"/>
    </location>
</feature>
<dbReference type="RefSeq" id="WP_121990814.1">
    <property type="nucleotide sequence ID" value="NZ_OUNR01000021.1"/>
</dbReference>
<keyword evidence="5" id="KW-1185">Reference proteome</keyword>
<protein>
    <submittedName>
        <fullName evidence="4">Putative TPR repeat protein</fullName>
    </submittedName>
</protein>
<feature type="transmembrane region" description="Helical" evidence="2">
    <location>
        <begin position="9"/>
        <end position="27"/>
    </location>
</feature>
<evidence type="ECO:0000256" key="2">
    <source>
        <dbReference type="SAM" id="Phobius"/>
    </source>
</evidence>
<accession>A0A330LHJ8</accession>
<dbReference type="SUPFAM" id="SSF48452">
    <property type="entry name" value="TPR-like"/>
    <property type="match status" value="1"/>
</dbReference>
<organism evidence="4 5">
    <name type="scientific">Nitrospira lenta</name>
    <dbReference type="NCBI Taxonomy" id="1436998"/>
    <lineage>
        <taxon>Bacteria</taxon>
        <taxon>Pseudomonadati</taxon>
        <taxon>Nitrospirota</taxon>
        <taxon>Nitrospiria</taxon>
        <taxon>Nitrospirales</taxon>
        <taxon>Nitrospiraceae</taxon>
        <taxon>Nitrospira</taxon>
    </lineage>
</organism>
<feature type="region of interest" description="Disordered" evidence="1">
    <location>
        <begin position="41"/>
        <end position="60"/>
    </location>
</feature>
<keyword evidence="2" id="KW-0472">Membrane</keyword>
<name>A0A330LHJ8_9BACT</name>
<dbReference type="Gene3D" id="1.25.40.10">
    <property type="entry name" value="Tetratricopeptide repeat domain"/>
    <property type="match status" value="1"/>
</dbReference>
<evidence type="ECO:0000256" key="1">
    <source>
        <dbReference type="SAM" id="MobiDB-lite"/>
    </source>
</evidence>